<dbReference type="EMBL" id="ADZU01000031">
    <property type="protein sequence ID" value="EFS91922.1"/>
    <property type="molecule type" value="Genomic_DNA"/>
</dbReference>
<sequence length="55" mass="5945">MSAPLIPIGGDMGDADPKVRAALASCLTDDAAAYRTSHTLKRYPFCVRMHAYSCQ</sequence>
<gene>
    <name evidence="1" type="ORF">HMPREF9607_01896</name>
</gene>
<evidence type="ECO:0000313" key="2">
    <source>
        <dbReference type="Proteomes" id="UP000003179"/>
    </source>
</evidence>
<evidence type="ECO:0000313" key="1">
    <source>
        <dbReference type="EMBL" id="EFS91922.1"/>
    </source>
</evidence>
<accession>A0ABN0C477</accession>
<organism evidence="1 2">
    <name type="scientific">Cutibacterium modestum HL044PA1</name>
    <dbReference type="NCBI Taxonomy" id="765109"/>
    <lineage>
        <taxon>Bacteria</taxon>
        <taxon>Bacillati</taxon>
        <taxon>Actinomycetota</taxon>
        <taxon>Actinomycetes</taxon>
        <taxon>Propionibacteriales</taxon>
        <taxon>Propionibacteriaceae</taxon>
        <taxon>Cutibacterium</taxon>
        <taxon>Cutibacterium modestum</taxon>
    </lineage>
</organism>
<dbReference type="Proteomes" id="UP000003179">
    <property type="component" value="Unassembled WGS sequence"/>
</dbReference>
<reference evidence="1" key="1">
    <citation type="submission" date="2010-08" db="EMBL/GenBank/DDBJ databases">
        <authorList>
            <person name="Weinstock G."/>
            <person name="Sodergren E."/>
            <person name="Clifton S."/>
            <person name="Fulton L."/>
            <person name="Fulton B."/>
            <person name="Courtney L."/>
            <person name="Fronick C."/>
            <person name="Harrison M."/>
            <person name="Strong C."/>
            <person name="Farmer C."/>
            <person name="Delahaunty K."/>
            <person name="Markovic C."/>
            <person name="Hall O."/>
            <person name="Minx P."/>
            <person name="Tomlinson C."/>
            <person name="Mitreva M."/>
            <person name="Hou S."/>
            <person name="Chen J."/>
            <person name="Wollam A."/>
            <person name="Pepin K.H."/>
            <person name="Johnson M."/>
            <person name="Bhonagiri V."/>
            <person name="Zhang X."/>
            <person name="Suruliraj S."/>
            <person name="Warren W."/>
            <person name="Chinwalla A."/>
            <person name="Mardis E.R."/>
            <person name="Wilson R.K."/>
        </authorList>
    </citation>
    <scope>NUCLEOTIDE SEQUENCE [LARGE SCALE GENOMIC DNA]</scope>
    <source>
        <strain evidence="1">HL044PA1</strain>
    </source>
</reference>
<proteinExistence type="predicted"/>
<keyword evidence="2" id="KW-1185">Reference proteome</keyword>
<comment type="caution">
    <text evidence="1">The sequence shown here is derived from an EMBL/GenBank/DDBJ whole genome shotgun (WGS) entry which is preliminary data.</text>
</comment>
<protein>
    <submittedName>
        <fullName evidence="1">Uncharacterized protein</fullName>
    </submittedName>
</protein>
<name>A0ABN0C477_9ACTN</name>